<dbReference type="EMBL" id="CAJVRM010000032">
    <property type="protein sequence ID" value="CAG8972012.1"/>
    <property type="molecule type" value="Genomic_DNA"/>
</dbReference>
<feature type="compositionally biased region" description="Basic residues" evidence="1">
    <location>
        <begin position="310"/>
        <end position="331"/>
    </location>
</feature>
<evidence type="ECO:0000313" key="4">
    <source>
        <dbReference type="EMBL" id="CAG8972012.1"/>
    </source>
</evidence>
<accession>A0A9N9LG34</accession>
<sequence length="684" mass="77735">MDSLHIPFHTPKQQQQASSEAVGQLLDISQGTIVGRKSRKTIVLCFDGTGDFPSHSNASSVGLTGTVGNSFNGDPSDSNILKIFRMLDRSDGAGYHYYQPGIGTYVTTSSLSSTGAWERWRDWYMQYKDAAIGTSFDEHVVGGYKFLMQYYSPGDDIYMFGFSRGSYTARFLAEMLDWMGLITYGNEEMIQFAWRTFSQWKSMNSQDPEALEKQKKAYDFMVSFRETFSRPVRRIRYLGLFDTVNSVRRFEHAMTSKVHMPYSAISSARVIRHAVSIDERRAKFRADLISEEGRRKTETDAARAKHIKEKHFHHHQWSHVTKRFKPKKRASIRVERSRPKTREPRRSARYRSHSRSHAVAVAERSVSPEGSLGIVTIDDGDESSDDDETNQVIDEVWFAGGHADIGGGWGLAEGEVPLSHLPLAWIMLGAIRSGLRFNEDKMKKLGCWEYTMEAAGRKASMPTSVPAIEVSNAPEATVENPTQQEIDDRLSKDMKIAMQTTFKERMQRAIMGKCHDCLEYGQGTSRISVFIWRMMEWLPFRRMDLQEDGSWKPIRWPLPRGEVRDIPSSSKIHHSVIKRMQADPNYRPGNLIIGGGGVGVRVAPPEAGIGEVSIPDSHYLQLFKWVVCEEEGDAIGECWIKVEKTKKPRPEVKISSVDKKNRIVPTCMVLSTFLVVLIGFCWRR</sequence>
<keyword evidence="2" id="KW-0472">Membrane</keyword>
<comment type="caution">
    <text evidence="4">The sequence shown here is derived from an EMBL/GenBank/DDBJ whole genome shotgun (WGS) entry which is preliminary data.</text>
</comment>
<dbReference type="Pfam" id="PF09994">
    <property type="entry name" value="T6SS_Tle1-like_cat"/>
    <property type="match status" value="1"/>
</dbReference>
<dbReference type="AlphaFoldDB" id="A0A9N9LG34"/>
<keyword evidence="5" id="KW-1185">Reference proteome</keyword>
<name>A0A9N9LG34_9HELO</name>
<evidence type="ECO:0000259" key="3">
    <source>
        <dbReference type="Pfam" id="PF09994"/>
    </source>
</evidence>
<evidence type="ECO:0000256" key="2">
    <source>
        <dbReference type="SAM" id="Phobius"/>
    </source>
</evidence>
<dbReference type="PANTHER" id="PTHR33840:SF2">
    <property type="entry name" value="TLE1 PHOSPHOLIPASE DOMAIN-CONTAINING PROTEIN"/>
    <property type="match status" value="1"/>
</dbReference>
<dbReference type="InterPro" id="IPR018712">
    <property type="entry name" value="Tle1-like_cat"/>
</dbReference>
<feature type="transmembrane region" description="Helical" evidence="2">
    <location>
        <begin position="663"/>
        <end position="682"/>
    </location>
</feature>
<keyword evidence="2" id="KW-0812">Transmembrane</keyword>
<dbReference type="OrthoDB" id="3162439at2759"/>
<keyword evidence="2" id="KW-1133">Transmembrane helix</keyword>
<protein>
    <recommendedName>
        <fullName evidence="3">T6SS Phospholipase effector Tle1-like catalytic domain-containing protein</fullName>
    </recommendedName>
</protein>
<proteinExistence type="predicted"/>
<feature type="compositionally biased region" description="Basic and acidic residues" evidence="1">
    <location>
        <begin position="332"/>
        <end position="346"/>
    </location>
</feature>
<feature type="domain" description="T6SS Phospholipase effector Tle1-like catalytic" evidence="3">
    <location>
        <begin position="40"/>
        <end position="427"/>
    </location>
</feature>
<dbReference type="Proteomes" id="UP000701801">
    <property type="component" value="Unassembled WGS sequence"/>
</dbReference>
<reference evidence="4" key="1">
    <citation type="submission" date="2021-07" db="EMBL/GenBank/DDBJ databases">
        <authorList>
            <person name="Durling M."/>
        </authorList>
    </citation>
    <scope>NUCLEOTIDE SEQUENCE</scope>
</reference>
<organism evidence="4 5">
    <name type="scientific">Hymenoscyphus albidus</name>
    <dbReference type="NCBI Taxonomy" id="595503"/>
    <lineage>
        <taxon>Eukaryota</taxon>
        <taxon>Fungi</taxon>
        <taxon>Dikarya</taxon>
        <taxon>Ascomycota</taxon>
        <taxon>Pezizomycotina</taxon>
        <taxon>Leotiomycetes</taxon>
        <taxon>Helotiales</taxon>
        <taxon>Helotiaceae</taxon>
        <taxon>Hymenoscyphus</taxon>
    </lineage>
</organism>
<feature type="compositionally biased region" description="Basic residues" evidence="1">
    <location>
        <begin position="347"/>
        <end position="356"/>
    </location>
</feature>
<dbReference type="PANTHER" id="PTHR33840">
    <property type="match status" value="1"/>
</dbReference>
<gene>
    <name evidence="4" type="ORF">HYALB_00008297</name>
</gene>
<evidence type="ECO:0000313" key="5">
    <source>
        <dbReference type="Proteomes" id="UP000701801"/>
    </source>
</evidence>
<feature type="region of interest" description="Disordered" evidence="1">
    <location>
        <begin position="310"/>
        <end position="366"/>
    </location>
</feature>
<evidence type="ECO:0000256" key="1">
    <source>
        <dbReference type="SAM" id="MobiDB-lite"/>
    </source>
</evidence>